<comment type="caution">
    <text evidence="2">The sequence shown here is derived from an EMBL/GenBank/DDBJ whole genome shotgun (WGS) entry which is preliminary data.</text>
</comment>
<evidence type="ECO:0000256" key="1">
    <source>
        <dbReference type="SAM" id="MobiDB-lite"/>
    </source>
</evidence>
<dbReference type="AlphaFoldDB" id="A0AAV9V8A0"/>
<feature type="compositionally biased region" description="Low complexity" evidence="1">
    <location>
        <begin position="318"/>
        <end position="348"/>
    </location>
</feature>
<accession>A0AAV9V8A0</accession>
<organism evidence="2 3">
    <name type="scientific">Orbilia brochopaga</name>
    <dbReference type="NCBI Taxonomy" id="3140254"/>
    <lineage>
        <taxon>Eukaryota</taxon>
        <taxon>Fungi</taxon>
        <taxon>Dikarya</taxon>
        <taxon>Ascomycota</taxon>
        <taxon>Pezizomycotina</taxon>
        <taxon>Orbiliomycetes</taxon>
        <taxon>Orbiliales</taxon>
        <taxon>Orbiliaceae</taxon>
        <taxon>Orbilia</taxon>
    </lineage>
</organism>
<dbReference type="EMBL" id="JAVHNQ010000002">
    <property type="protein sequence ID" value="KAK6355172.1"/>
    <property type="molecule type" value="Genomic_DNA"/>
</dbReference>
<feature type="compositionally biased region" description="Low complexity" evidence="1">
    <location>
        <begin position="372"/>
        <end position="383"/>
    </location>
</feature>
<evidence type="ECO:0000313" key="3">
    <source>
        <dbReference type="Proteomes" id="UP001375240"/>
    </source>
</evidence>
<proteinExistence type="predicted"/>
<feature type="region of interest" description="Disordered" evidence="1">
    <location>
        <begin position="217"/>
        <end position="441"/>
    </location>
</feature>
<name>A0AAV9V8A0_9PEZI</name>
<gene>
    <name evidence="2" type="ORF">TWF696_004290</name>
</gene>
<evidence type="ECO:0000313" key="2">
    <source>
        <dbReference type="EMBL" id="KAK6355172.1"/>
    </source>
</evidence>
<feature type="compositionally biased region" description="Low complexity" evidence="1">
    <location>
        <begin position="248"/>
        <end position="261"/>
    </location>
</feature>
<sequence>MGSDLCVAIQWESLGESFACVLPNCGASSMLLSKMPAKRGNNRPSGSSQEAPAAKRKRVPEPSSPSDAPVAKRARSETDPAGAASTGGPADTSLKVGMQTRSMSRRVHAAIQGAKDPSPPTTHPAVPSAAKSEGRPLHPETQASCVSTHTRAYDPLLDKPRRRRPQQRNPHRAGLYETYRDRRGTALRGYRLKPANLDPSVPSWRGVVRAGFASGHTAAREAVPAGGSSERGEPSPSVPTAFEQSRPTGTRGARETATAGGKTRGNGSSGDVTITVASASSAAVQHGDSIPGSLSVPDEPLVVSRLKKRKYGANFGEQDAQQQQPAKRRQQQQQGTSTGAQTDATDGTSIQLDAPESTITPQAQVQGEAREAQQTQTQASSSRPVPSGRKAVGRGAQTRTREAGSDMPVQASGVVASDRPAPVEPSRRSQRLLAKSRGCHR</sequence>
<reference evidence="2 3" key="1">
    <citation type="submission" date="2019-10" db="EMBL/GenBank/DDBJ databases">
        <authorList>
            <person name="Palmer J.M."/>
        </authorList>
    </citation>
    <scope>NUCLEOTIDE SEQUENCE [LARGE SCALE GENOMIC DNA]</scope>
    <source>
        <strain evidence="2 3">TWF696</strain>
    </source>
</reference>
<keyword evidence="3" id="KW-1185">Reference proteome</keyword>
<feature type="compositionally biased region" description="Basic residues" evidence="1">
    <location>
        <begin position="160"/>
        <end position="171"/>
    </location>
</feature>
<dbReference type="Proteomes" id="UP001375240">
    <property type="component" value="Unassembled WGS sequence"/>
</dbReference>
<feature type="region of interest" description="Disordered" evidence="1">
    <location>
        <begin position="35"/>
        <end position="203"/>
    </location>
</feature>
<evidence type="ECO:0008006" key="4">
    <source>
        <dbReference type="Google" id="ProtNLM"/>
    </source>
</evidence>
<protein>
    <recommendedName>
        <fullName evidence="4">Nuclear protein MDM1</fullName>
    </recommendedName>
</protein>
<feature type="compositionally biased region" description="Polar residues" evidence="1">
    <location>
        <begin position="141"/>
        <end position="150"/>
    </location>
</feature>
<feature type="compositionally biased region" description="Low complexity" evidence="1">
    <location>
        <begin position="224"/>
        <end position="239"/>
    </location>
</feature>